<evidence type="ECO:0000256" key="1">
    <source>
        <dbReference type="SAM" id="MobiDB-lite"/>
    </source>
</evidence>
<dbReference type="EMBL" id="KN847482">
    <property type="protein sequence ID" value="KIX01042.1"/>
    <property type="molecule type" value="Genomic_DNA"/>
</dbReference>
<dbReference type="GeneID" id="25298179"/>
<accession>A0A0D2FGE3</accession>
<evidence type="ECO:0000313" key="2">
    <source>
        <dbReference type="EMBL" id="KIX01042.1"/>
    </source>
</evidence>
<name>A0A0D2FGE3_9EURO</name>
<dbReference type="HOGENOM" id="CLU_1475915_0_0_1"/>
<dbReference type="AlphaFoldDB" id="A0A0D2FGE3"/>
<dbReference type="RefSeq" id="XP_013268178.1">
    <property type="nucleotide sequence ID" value="XM_013412724.1"/>
</dbReference>
<sequence>MAHDPDKRGIQVARAHRSGVIDSDNVEDGEECDKDDDIDYESEIGDLPSLTDVFLRGDSGFKSADLSCKAATSPAPVDRTGKECCCEGDCGNSGNPIATTAAGIQLGASQGESWRSHVVVHPADILDTATSDDRNSTFEVADLTPPSGPFPTLSGGFAEPDTEGVKDAPGSLAKYNTRDPVGE</sequence>
<reference evidence="2 3" key="1">
    <citation type="submission" date="2015-01" db="EMBL/GenBank/DDBJ databases">
        <title>The Genome Sequence of Rhinocladiella mackenzie CBS 650.93.</title>
        <authorList>
            <consortium name="The Broad Institute Genomics Platform"/>
            <person name="Cuomo C."/>
            <person name="de Hoog S."/>
            <person name="Gorbushina A."/>
            <person name="Stielow B."/>
            <person name="Teixiera M."/>
            <person name="Abouelleil A."/>
            <person name="Chapman S.B."/>
            <person name="Priest M."/>
            <person name="Young S.K."/>
            <person name="Wortman J."/>
            <person name="Nusbaum C."/>
            <person name="Birren B."/>
        </authorList>
    </citation>
    <scope>NUCLEOTIDE SEQUENCE [LARGE SCALE GENOMIC DNA]</scope>
    <source>
        <strain evidence="2 3">CBS 650.93</strain>
    </source>
</reference>
<protein>
    <submittedName>
        <fullName evidence="2">Uncharacterized protein</fullName>
    </submittedName>
</protein>
<keyword evidence="3" id="KW-1185">Reference proteome</keyword>
<dbReference type="VEuPathDB" id="FungiDB:Z518_10108"/>
<feature type="compositionally biased region" description="Acidic residues" evidence="1">
    <location>
        <begin position="24"/>
        <end position="38"/>
    </location>
</feature>
<feature type="region of interest" description="Disordered" evidence="1">
    <location>
        <begin position="1"/>
        <end position="38"/>
    </location>
</feature>
<gene>
    <name evidence="2" type="ORF">Z518_10108</name>
</gene>
<proteinExistence type="predicted"/>
<dbReference type="Proteomes" id="UP000053617">
    <property type="component" value="Unassembled WGS sequence"/>
</dbReference>
<organism evidence="2 3">
    <name type="scientific">Rhinocladiella mackenziei CBS 650.93</name>
    <dbReference type="NCBI Taxonomy" id="1442369"/>
    <lineage>
        <taxon>Eukaryota</taxon>
        <taxon>Fungi</taxon>
        <taxon>Dikarya</taxon>
        <taxon>Ascomycota</taxon>
        <taxon>Pezizomycotina</taxon>
        <taxon>Eurotiomycetes</taxon>
        <taxon>Chaetothyriomycetidae</taxon>
        <taxon>Chaetothyriales</taxon>
        <taxon>Herpotrichiellaceae</taxon>
        <taxon>Rhinocladiella</taxon>
    </lineage>
</organism>
<feature type="region of interest" description="Disordered" evidence="1">
    <location>
        <begin position="129"/>
        <end position="183"/>
    </location>
</feature>
<evidence type="ECO:0000313" key="3">
    <source>
        <dbReference type="Proteomes" id="UP000053617"/>
    </source>
</evidence>
<dbReference type="OrthoDB" id="4160389at2759"/>